<dbReference type="InterPro" id="IPR003772">
    <property type="entry name" value="YceD"/>
</dbReference>
<evidence type="ECO:0000313" key="2">
    <source>
        <dbReference type="Proteomes" id="UP001152599"/>
    </source>
</evidence>
<dbReference type="AlphaFoldDB" id="A0A9X4MYB4"/>
<dbReference type="Proteomes" id="UP001152599">
    <property type="component" value="Unassembled WGS sequence"/>
</dbReference>
<dbReference type="EMBL" id="JANCMU010000001">
    <property type="protein sequence ID" value="MDG4944885.1"/>
    <property type="molecule type" value="Genomic_DNA"/>
</dbReference>
<dbReference type="RefSeq" id="WP_304419630.1">
    <property type="nucleotide sequence ID" value="NZ_JANCMU010000001.1"/>
</dbReference>
<keyword evidence="2" id="KW-1185">Reference proteome</keyword>
<name>A0A9X4MYB4_9FLAO</name>
<reference evidence="1" key="1">
    <citation type="submission" date="2022-07" db="EMBL/GenBank/DDBJ databases">
        <title>Description and genome-wide analysis of Profundicola chukchiensis gen. nov., sp. nov., marine bacteria isolated from bottom sediments of the Chukchi Sea.</title>
        <authorList>
            <person name="Romanenko L."/>
            <person name="Otstavnykh N."/>
            <person name="Kurilenko V."/>
            <person name="Eremeev V."/>
            <person name="Velansky P."/>
            <person name="Mikhailov V."/>
            <person name="Isaeva M."/>
        </authorList>
    </citation>
    <scope>NUCLEOTIDE SEQUENCE</scope>
    <source>
        <strain evidence="1">KMM 9713</strain>
    </source>
</reference>
<dbReference type="Pfam" id="PF02620">
    <property type="entry name" value="YceD"/>
    <property type="match status" value="1"/>
</dbReference>
<comment type="caution">
    <text evidence="1">The sequence shown here is derived from an EMBL/GenBank/DDBJ whole genome shotgun (WGS) entry which is preliminary data.</text>
</comment>
<accession>A0A9X4MYB4</accession>
<gene>
    <name evidence="1" type="ORF">NMK71_00510</name>
</gene>
<sequence length="181" mass="21124">MDKIKDYNVSFSGLPLGKHIFRFEISQEFFDLFDFDQDFQDPEVSVELELEKRTTFLELKFDTKGSVIVDCDLTDEAYKQPIEGAMDMVVKFGHEFDDSDDEVWIIPEGEHEINVAQLIYEMILLSIPLKRVNPDSESEKVQEALDLLEKYAPKESIEDNTSEDKSIDPRWDSLKELFKKK</sequence>
<proteinExistence type="predicted"/>
<organism evidence="1 2">
    <name type="scientific">Profundicola chukchiensis</name>
    <dbReference type="NCBI Taxonomy" id="2961959"/>
    <lineage>
        <taxon>Bacteria</taxon>
        <taxon>Pseudomonadati</taxon>
        <taxon>Bacteroidota</taxon>
        <taxon>Flavobacteriia</taxon>
        <taxon>Flavobacteriales</taxon>
        <taxon>Weeksellaceae</taxon>
        <taxon>Profundicola</taxon>
    </lineage>
</organism>
<evidence type="ECO:0000313" key="1">
    <source>
        <dbReference type="EMBL" id="MDG4944885.1"/>
    </source>
</evidence>
<protein>
    <submittedName>
        <fullName evidence="1">DUF177 domain-containing protein</fullName>
    </submittedName>
</protein>